<sequence>MQVGGFMFKLLAWAFLACIVAQVFIAGLATFSDASNWEIHSSFVKRFALAPLLMFLLTFVSGIKGMKRWVSLGLFALVVFQFLSIQVFSSAGVIAALHPVVAMLLFWGSVKTVQNKAGRNSGVKFKRSVE</sequence>
<feature type="transmembrane region" description="Helical" evidence="1">
    <location>
        <begin position="43"/>
        <end position="62"/>
    </location>
</feature>
<protein>
    <submittedName>
        <fullName evidence="2">DUF6220 domain-containing protein</fullName>
    </submittedName>
</protein>
<feature type="transmembrane region" description="Helical" evidence="1">
    <location>
        <begin position="93"/>
        <end position="110"/>
    </location>
</feature>
<name>A0ABV5VXI4_9BACL</name>
<keyword evidence="1" id="KW-1133">Transmembrane helix</keyword>
<organism evidence="2 3">
    <name type="scientific">Paenibacillus hodogayensis</name>
    <dbReference type="NCBI Taxonomy" id="279208"/>
    <lineage>
        <taxon>Bacteria</taxon>
        <taxon>Bacillati</taxon>
        <taxon>Bacillota</taxon>
        <taxon>Bacilli</taxon>
        <taxon>Bacillales</taxon>
        <taxon>Paenibacillaceae</taxon>
        <taxon>Paenibacillus</taxon>
    </lineage>
</organism>
<gene>
    <name evidence="2" type="ORF">ACFFNY_15740</name>
</gene>
<evidence type="ECO:0000313" key="3">
    <source>
        <dbReference type="Proteomes" id="UP001589619"/>
    </source>
</evidence>
<dbReference type="Proteomes" id="UP001589619">
    <property type="component" value="Unassembled WGS sequence"/>
</dbReference>
<feature type="transmembrane region" description="Helical" evidence="1">
    <location>
        <begin position="69"/>
        <end position="87"/>
    </location>
</feature>
<keyword evidence="1" id="KW-0472">Membrane</keyword>
<dbReference type="InterPro" id="IPR046192">
    <property type="entry name" value="DUF6220"/>
</dbReference>
<accession>A0ABV5VXI4</accession>
<dbReference type="Pfam" id="PF19728">
    <property type="entry name" value="DUF6220"/>
    <property type="match status" value="1"/>
</dbReference>
<dbReference type="RefSeq" id="WP_344902608.1">
    <property type="nucleotide sequence ID" value="NZ_BAAAYO010000001.1"/>
</dbReference>
<feature type="transmembrane region" description="Helical" evidence="1">
    <location>
        <begin position="12"/>
        <end position="31"/>
    </location>
</feature>
<keyword evidence="3" id="KW-1185">Reference proteome</keyword>
<evidence type="ECO:0000313" key="2">
    <source>
        <dbReference type="EMBL" id="MFB9753016.1"/>
    </source>
</evidence>
<keyword evidence="1" id="KW-0812">Transmembrane</keyword>
<comment type="caution">
    <text evidence="2">The sequence shown here is derived from an EMBL/GenBank/DDBJ whole genome shotgun (WGS) entry which is preliminary data.</text>
</comment>
<evidence type="ECO:0000256" key="1">
    <source>
        <dbReference type="SAM" id="Phobius"/>
    </source>
</evidence>
<reference evidence="2 3" key="1">
    <citation type="submission" date="2024-09" db="EMBL/GenBank/DDBJ databases">
        <authorList>
            <person name="Sun Q."/>
            <person name="Mori K."/>
        </authorList>
    </citation>
    <scope>NUCLEOTIDE SEQUENCE [LARGE SCALE GENOMIC DNA]</scope>
    <source>
        <strain evidence="2 3">JCM 12520</strain>
    </source>
</reference>
<proteinExistence type="predicted"/>
<dbReference type="EMBL" id="JBHMAG010000012">
    <property type="protein sequence ID" value="MFB9753016.1"/>
    <property type="molecule type" value="Genomic_DNA"/>
</dbReference>